<keyword evidence="1" id="KW-0732">Signal</keyword>
<reference evidence="2 3" key="1">
    <citation type="submission" date="2019-06" db="EMBL/GenBank/DDBJ databases">
        <title>Whole genome shotgun sequence of Nitrobacter winogradskyi NBRC 14297.</title>
        <authorList>
            <person name="Hosoyama A."/>
            <person name="Uohara A."/>
            <person name="Ohji S."/>
            <person name="Ichikawa N."/>
        </authorList>
    </citation>
    <scope>NUCLEOTIDE SEQUENCE [LARGE SCALE GENOMIC DNA]</scope>
    <source>
        <strain evidence="2 3">NBRC 14297</strain>
    </source>
</reference>
<accession>A0A4Y3WC52</accession>
<feature type="chain" id="PRO_5021310035" evidence="1">
    <location>
        <begin position="26"/>
        <end position="107"/>
    </location>
</feature>
<dbReference type="Proteomes" id="UP000318825">
    <property type="component" value="Unassembled WGS sequence"/>
</dbReference>
<protein>
    <submittedName>
        <fullName evidence="2">Uncharacterized protein</fullName>
    </submittedName>
</protein>
<comment type="caution">
    <text evidence="2">The sequence shown here is derived from an EMBL/GenBank/DDBJ whole genome shotgun (WGS) entry which is preliminary data.</text>
</comment>
<evidence type="ECO:0000256" key="1">
    <source>
        <dbReference type="SAM" id="SignalP"/>
    </source>
</evidence>
<gene>
    <name evidence="2" type="ORF">NWI01_06880</name>
</gene>
<dbReference type="OrthoDB" id="9870123at2"/>
<organism evidence="2 3">
    <name type="scientific">Nitrobacter winogradskyi</name>
    <name type="common">Nitrobacter agilis</name>
    <dbReference type="NCBI Taxonomy" id="913"/>
    <lineage>
        <taxon>Bacteria</taxon>
        <taxon>Pseudomonadati</taxon>
        <taxon>Pseudomonadota</taxon>
        <taxon>Alphaproteobacteria</taxon>
        <taxon>Hyphomicrobiales</taxon>
        <taxon>Nitrobacteraceae</taxon>
        <taxon>Nitrobacter</taxon>
    </lineage>
</organism>
<proteinExistence type="predicted"/>
<dbReference type="EMBL" id="BJNF01000016">
    <property type="protein sequence ID" value="GEC14796.1"/>
    <property type="molecule type" value="Genomic_DNA"/>
</dbReference>
<name>A0A4Y3WC52_NITWI</name>
<dbReference type="AlphaFoldDB" id="A0A4Y3WC52"/>
<sequence length="107" mass="12087">MRYSNSLLTTILAAIIVMIGMSAHAGPVPTHITTIKSMNYQNTAEVRWRGGGWDHPDYGYPFVSSYNYDDSYGYSYCSRPLATRPAVRGAQNRYMGTDPDKRLPWTD</sequence>
<feature type="signal peptide" evidence="1">
    <location>
        <begin position="1"/>
        <end position="25"/>
    </location>
</feature>
<evidence type="ECO:0000313" key="3">
    <source>
        <dbReference type="Proteomes" id="UP000318825"/>
    </source>
</evidence>
<evidence type="ECO:0000313" key="2">
    <source>
        <dbReference type="EMBL" id="GEC14796.1"/>
    </source>
</evidence>
<dbReference type="RefSeq" id="WP_141382549.1">
    <property type="nucleotide sequence ID" value="NZ_BJNF01000016.1"/>
</dbReference>